<dbReference type="Gene3D" id="3.30.70.60">
    <property type="match status" value="1"/>
</dbReference>
<reference evidence="4" key="1">
    <citation type="journal article" date="2023" name="Int. J. Syst. Evol. Microbiol.">
        <title>Mesoterricola silvestris gen. nov., sp. nov., Mesoterricola sediminis sp. nov., Geothrix oryzae sp. nov., Geothrix edaphica sp. nov., Geothrix rubra sp. nov., and Geothrix limicola sp. nov., six novel members of Acidobacteriota isolated from soils.</title>
        <authorList>
            <person name="Itoh H."/>
            <person name="Sugisawa Y."/>
            <person name="Mise K."/>
            <person name="Xu Z."/>
            <person name="Kuniyasu M."/>
            <person name="Ushijima N."/>
            <person name="Kawano K."/>
            <person name="Kobayashi E."/>
            <person name="Shiratori Y."/>
            <person name="Masuda Y."/>
            <person name="Senoo K."/>
        </authorList>
    </citation>
    <scope>NUCLEOTIDE SEQUENCE [LARGE SCALE GENOMIC DNA]</scope>
    <source>
        <strain evidence="4">W79</strain>
    </source>
</reference>
<dbReference type="Proteomes" id="UP001238179">
    <property type="component" value="Chromosome"/>
</dbReference>
<dbReference type="AlphaFoldDB" id="A0AA48H5Y8"/>
<feature type="region of interest" description="Disordered" evidence="1">
    <location>
        <begin position="180"/>
        <end position="202"/>
    </location>
</feature>
<sequence length="202" mass="21936">MNSQLQKQLLIGGLAGLMLAILIVFFLGGKRDELAGLKVVNQGLQADVAKGYALKANYEKLKAEVVEQEKVIDELIKIMPTDADRGELPYRVKKLADTAGIEQVSFTLMAPVAKDYYTEYPVQFTFRAGYHTLGQFASLISGYEKIINLSEMALKRETKGTLYPVSVTCKVSAFVYNPAPPPPPAGTPAKPAPAPAKKESGD</sequence>
<evidence type="ECO:0000313" key="4">
    <source>
        <dbReference type="Proteomes" id="UP001238179"/>
    </source>
</evidence>
<keyword evidence="2" id="KW-0812">Transmembrane</keyword>
<proteinExistence type="predicted"/>
<keyword evidence="4" id="KW-1185">Reference proteome</keyword>
<accession>A0AA48H5Y8</accession>
<dbReference type="PANTHER" id="PTHR39555:SF1">
    <property type="entry name" value="TYPE IV PILUS INNER MEMBRANE COMPONENT PILO"/>
    <property type="match status" value="1"/>
</dbReference>
<feature type="transmembrane region" description="Helical" evidence="2">
    <location>
        <begin position="9"/>
        <end position="28"/>
    </location>
</feature>
<feature type="compositionally biased region" description="Pro residues" evidence="1">
    <location>
        <begin position="180"/>
        <end position="194"/>
    </location>
</feature>
<dbReference type="Pfam" id="PF04350">
    <property type="entry name" value="PilO"/>
    <property type="match status" value="1"/>
</dbReference>
<evidence type="ECO:0008006" key="5">
    <source>
        <dbReference type="Google" id="ProtNLM"/>
    </source>
</evidence>
<protein>
    <recommendedName>
        <fullName evidence="5">Type IV pilus assembly protein PilO</fullName>
    </recommendedName>
</protein>
<keyword evidence="2" id="KW-0472">Membrane</keyword>
<name>A0AA48H5Y8_9BACT</name>
<dbReference type="RefSeq" id="WP_316415374.1">
    <property type="nucleotide sequence ID" value="NZ_AP027080.1"/>
</dbReference>
<gene>
    <name evidence="3" type="ORF">METEAL_16420</name>
</gene>
<dbReference type="InterPro" id="IPR014717">
    <property type="entry name" value="Transl_elong_EF1B/ribsomal_bS6"/>
</dbReference>
<evidence type="ECO:0000256" key="2">
    <source>
        <dbReference type="SAM" id="Phobius"/>
    </source>
</evidence>
<organism evidence="3 4">
    <name type="scientific">Mesoterricola silvestris</name>
    <dbReference type="NCBI Taxonomy" id="2927979"/>
    <lineage>
        <taxon>Bacteria</taxon>
        <taxon>Pseudomonadati</taxon>
        <taxon>Acidobacteriota</taxon>
        <taxon>Holophagae</taxon>
        <taxon>Holophagales</taxon>
        <taxon>Holophagaceae</taxon>
        <taxon>Mesoterricola</taxon>
    </lineage>
</organism>
<dbReference type="KEGG" id="msil:METEAL_16420"/>
<dbReference type="GO" id="GO:0043683">
    <property type="term" value="P:type IV pilus assembly"/>
    <property type="evidence" value="ECO:0007669"/>
    <property type="project" value="InterPro"/>
</dbReference>
<dbReference type="GO" id="GO:0043107">
    <property type="term" value="P:type IV pilus-dependent motility"/>
    <property type="evidence" value="ECO:0007669"/>
    <property type="project" value="InterPro"/>
</dbReference>
<keyword evidence="2" id="KW-1133">Transmembrane helix</keyword>
<dbReference type="EMBL" id="AP027080">
    <property type="protein sequence ID" value="BDU72468.1"/>
    <property type="molecule type" value="Genomic_DNA"/>
</dbReference>
<dbReference type="PANTHER" id="PTHR39555">
    <property type="entry name" value="FIMBRIAL ASSEMBLY PROTEIN PILO-LIKE PROTEIN-RELATED"/>
    <property type="match status" value="1"/>
</dbReference>
<evidence type="ECO:0000313" key="3">
    <source>
        <dbReference type="EMBL" id="BDU72468.1"/>
    </source>
</evidence>
<evidence type="ECO:0000256" key="1">
    <source>
        <dbReference type="SAM" id="MobiDB-lite"/>
    </source>
</evidence>
<dbReference type="InterPro" id="IPR007445">
    <property type="entry name" value="PilO"/>
</dbReference>